<dbReference type="RefSeq" id="WP_165758929.1">
    <property type="nucleotide sequence ID" value="NZ_FOCZ01000004.1"/>
</dbReference>
<gene>
    <name evidence="3" type="ORF">A4H97_29875</name>
</gene>
<evidence type="ECO:0000259" key="2">
    <source>
        <dbReference type="Pfam" id="PF00326"/>
    </source>
</evidence>
<dbReference type="GO" id="GO:0004252">
    <property type="term" value="F:serine-type endopeptidase activity"/>
    <property type="evidence" value="ECO:0007669"/>
    <property type="project" value="TreeGrafter"/>
</dbReference>
<evidence type="ECO:0000313" key="3">
    <source>
        <dbReference type="EMBL" id="OQP48047.1"/>
    </source>
</evidence>
<dbReference type="PANTHER" id="PTHR42776:SF27">
    <property type="entry name" value="DIPEPTIDYL PEPTIDASE FAMILY MEMBER 6"/>
    <property type="match status" value="1"/>
</dbReference>
<sequence length="924" mass="105030">MFLRFMKHIYILMIALFIGSTSYCQFSTLKKNVSLDTAQGKIEKPAVDESLIRQWPRFDAMNDVSICSNGLYFAYGIINKPLGSQNLIVQSVRKDWDKQFTSATCLFFSIDSKKFAFTRNDTLFLVLLGTNQVDYITNVESVQFPQGSPGEWIAYLQKDDSKTMVLLNLLTEKEVRFHSVRKFYFNKSGTGLIVVKDEGKRVLLQIVNLRNQKVYDVYRGESQSIESASLDNSGTQAIVTVLDSSSFSERGSNQNYSIWYYREGMDKAVLKVTNGTLGIESSLLIQPSARFSDDGRYIFFDLKTNVVRPVPIEGSVKVNIWNYKDPLIQSFQLGSPAQEPAYLCVFPAGIDTVARVIRLEKKCEVVYAFAENGDYVVVKKDNRDTLGDRFWLPYKCSFKLVCLKDGSSTLLNVSDSPESYFYFSPNGHFLVWFDAGKEQYFSYDLHLKQLVKISSNIPKGWLSYRDEFDKRYSNTFPVDLPAGWLPDDRGILVYDNFDIWLLDLLGKNPAINITEGYGRKHHIKFKVTDTKPNTVVTKDSLIMAAYNTLTKYNGFYQISLNKKGPPRLLTMGPYTYYHWLRIGLPDEFDSGIEPIKAAKSNSWIVSRQTFDQAPNYFFTTDFKSYQPLTDLQPHRGYNWLTAELVNFRQLDGSPGQGILYKPENFDPGKKYPLLVTYYRNFSGRLYECPMPLFMGSASLDIPWFVSRGYLVFTSDIYFTKYESGPSAYNSVVAAATYLSKMSFIDNKRMGITGHSFGGGHTNFLITHSNLFAAACEGAGVTDYVSNNLSLNGDGRARLSSTLNNANAFWTAPKLWIKNSPIFNVNKITTPLLMFHCRPDGAVPWGQAVELFLALRYLNKKVWLIEYDDGNHLVMGKNAEDFTARITQFFDHYLKGAPAPKWMTRGIPAVRKGLDSGLELDLESH</sequence>
<dbReference type="InterPro" id="IPR029058">
    <property type="entry name" value="AB_hydrolase_fold"/>
</dbReference>
<dbReference type="SUPFAM" id="SSF53474">
    <property type="entry name" value="alpha/beta-Hydrolases"/>
    <property type="match status" value="1"/>
</dbReference>
<dbReference type="EMBL" id="LVXG01000018">
    <property type="protein sequence ID" value="OQP48047.1"/>
    <property type="molecule type" value="Genomic_DNA"/>
</dbReference>
<dbReference type="Pfam" id="PF00326">
    <property type="entry name" value="Peptidase_S9"/>
    <property type="match status" value="1"/>
</dbReference>
<name>A0A1V9EPJ2_9BACT</name>
<dbReference type="STRING" id="354355.SAMN05660816_02375"/>
<dbReference type="GO" id="GO:0006508">
    <property type="term" value="P:proteolysis"/>
    <property type="evidence" value="ECO:0007669"/>
    <property type="project" value="InterPro"/>
</dbReference>
<evidence type="ECO:0000313" key="4">
    <source>
        <dbReference type="Proteomes" id="UP000192610"/>
    </source>
</evidence>
<dbReference type="PANTHER" id="PTHR42776">
    <property type="entry name" value="SERINE PEPTIDASE S9 FAMILY MEMBER"/>
    <property type="match status" value="1"/>
</dbReference>
<comment type="caution">
    <text evidence="3">The sequence shown here is derived from an EMBL/GenBank/DDBJ whole genome shotgun (WGS) entry which is preliminary data.</text>
</comment>
<dbReference type="InterPro" id="IPR001375">
    <property type="entry name" value="Peptidase_S9_cat"/>
</dbReference>
<organism evidence="3 4">
    <name type="scientific">Niastella yeongjuensis</name>
    <dbReference type="NCBI Taxonomy" id="354355"/>
    <lineage>
        <taxon>Bacteria</taxon>
        <taxon>Pseudomonadati</taxon>
        <taxon>Bacteroidota</taxon>
        <taxon>Chitinophagia</taxon>
        <taxon>Chitinophagales</taxon>
        <taxon>Chitinophagaceae</taxon>
        <taxon>Niastella</taxon>
    </lineage>
</organism>
<keyword evidence="1" id="KW-0378">Hydrolase</keyword>
<proteinExistence type="predicted"/>
<accession>A0A1V9EPJ2</accession>
<keyword evidence="4" id="KW-1185">Reference proteome</keyword>
<reference evidence="4" key="1">
    <citation type="submission" date="2016-04" db="EMBL/GenBank/DDBJ databases">
        <authorList>
            <person name="Chen L."/>
            <person name="Zhuang W."/>
            <person name="Wang G."/>
        </authorList>
    </citation>
    <scope>NUCLEOTIDE SEQUENCE [LARGE SCALE GENOMIC DNA]</scope>
    <source>
        <strain evidence="4">17621</strain>
    </source>
</reference>
<dbReference type="SUPFAM" id="SSF82171">
    <property type="entry name" value="DPP6 N-terminal domain-like"/>
    <property type="match status" value="1"/>
</dbReference>
<protein>
    <recommendedName>
        <fullName evidence="2">Peptidase S9 prolyl oligopeptidase catalytic domain-containing protein</fullName>
    </recommendedName>
</protein>
<feature type="domain" description="Peptidase S9 prolyl oligopeptidase catalytic" evidence="2">
    <location>
        <begin position="723"/>
        <end position="895"/>
    </location>
</feature>
<dbReference type="Gene3D" id="3.40.50.1820">
    <property type="entry name" value="alpha/beta hydrolase"/>
    <property type="match status" value="1"/>
</dbReference>
<evidence type="ECO:0000256" key="1">
    <source>
        <dbReference type="ARBA" id="ARBA00022801"/>
    </source>
</evidence>
<dbReference type="Proteomes" id="UP000192610">
    <property type="component" value="Unassembled WGS sequence"/>
</dbReference>
<dbReference type="AlphaFoldDB" id="A0A1V9EPJ2"/>